<evidence type="ECO:0000313" key="4">
    <source>
        <dbReference type="Proteomes" id="UP000596661"/>
    </source>
</evidence>
<dbReference type="EMBL" id="UZAU01000718">
    <property type="status" value="NOT_ANNOTATED_CDS"/>
    <property type="molecule type" value="Genomic_DNA"/>
</dbReference>
<dbReference type="Proteomes" id="UP000596661">
    <property type="component" value="Chromosome 9"/>
</dbReference>
<dbReference type="PANTHER" id="PTHR36617:SF16">
    <property type="entry name" value="OS04G0516500 PROTEIN"/>
    <property type="match status" value="1"/>
</dbReference>
<dbReference type="EnsemblPlants" id="evm.model.09.177">
    <property type="protein sequence ID" value="cds.evm.model.09.177"/>
    <property type="gene ID" value="evm.TU.09.177"/>
</dbReference>
<dbReference type="Pfam" id="PF13966">
    <property type="entry name" value="zf-RVT"/>
    <property type="match status" value="1"/>
</dbReference>
<evidence type="ECO:0000313" key="3">
    <source>
        <dbReference type="EnsemblPlants" id="cds.evm.model.09.177"/>
    </source>
</evidence>
<dbReference type="InterPro" id="IPR002156">
    <property type="entry name" value="RNaseH_domain"/>
</dbReference>
<dbReference type="PANTHER" id="PTHR36617">
    <property type="entry name" value="PROTEIN, PUTATIVE-RELATED"/>
    <property type="match status" value="1"/>
</dbReference>
<evidence type="ECO:0008006" key="5">
    <source>
        <dbReference type="Google" id="ProtNLM"/>
    </source>
</evidence>
<evidence type="ECO:0000259" key="1">
    <source>
        <dbReference type="Pfam" id="PF13456"/>
    </source>
</evidence>
<dbReference type="GO" id="GO:0004523">
    <property type="term" value="F:RNA-DNA hybrid ribonuclease activity"/>
    <property type="evidence" value="ECO:0007669"/>
    <property type="project" value="InterPro"/>
</dbReference>
<dbReference type="Pfam" id="PF13456">
    <property type="entry name" value="RVT_3"/>
    <property type="match status" value="1"/>
</dbReference>
<sequence>MLKWAWNALIGNQSLWYSVVNAKYLGGRKFLDVEKRTGDSAMWKAIIDAKLVLERGICRKIGDGASTSTWFDPWVPTGNRSPLPRHDVSEGVAWVKQFITEGNRRNVVKIRVWFSEEDAKDILNIDLPDHPTGDSWLWLGEKNGDFSIRSACKSIKRSLGVDATDSVWKLVWKSRLHSRLKVLWWQLLHDAFLTKSKLSNIMRLDSNLCALCGCASETSLHLFWECCFSKAIWFSTPWGITTDSVKVGCWRAWMDWFQVDSNCPPDVSFDEFMVTTLCIVEAVWKERNRKVHEDMKLCVDGAVLAAVLRNEWGEILAIKKAKTLCTDPLSCKAQAVCLAAELAGESGLDLVIFQCDNAWVSNAFNTSIEVTIDFTLSAARNRFFNLCRRFKERGLIHVSRRCNFMAHSVAN</sequence>
<dbReference type="InterPro" id="IPR044730">
    <property type="entry name" value="RNase_H-like_dom_plant"/>
</dbReference>
<dbReference type="AlphaFoldDB" id="A0A803QFB1"/>
<dbReference type="Gramene" id="evm.model.09.177">
    <property type="protein sequence ID" value="cds.evm.model.09.177"/>
    <property type="gene ID" value="evm.TU.09.177"/>
</dbReference>
<dbReference type="GO" id="GO:0003676">
    <property type="term" value="F:nucleic acid binding"/>
    <property type="evidence" value="ECO:0007669"/>
    <property type="project" value="InterPro"/>
</dbReference>
<accession>A0A803QFB1</accession>
<organism evidence="3 4">
    <name type="scientific">Cannabis sativa</name>
    <name type="common">Hemp</name>
    <name type="synonym">Marijuana</name>
    <dbReference type="NCBI Taxonomy" id="3483"/>
    <lineage>
        <taxon>Eukaryota</taxon>
        <taxon>Viridiplantae</taxon>
        <taxon>Streptophyta</taxon>
        <taxon>Embryophyta</taxon>
        <taxon>Tracheophyta</taxon>
        <taxon>Spermatophyta</taxon>
        <taxon>Magnoliopsida</taxon>
        <taxon>eudicotyledons</taxon>
        <taxon>Gunneridae</taxon>
        <taxon>Pentapetalae</taxon>
        <taxon>rosids</taxon>
        <taxon>fabids</taxon>
        <taxon>Rosales</taxon>
        <taxon>Cannabaceae</taxon>
        <taxon>Cannabis</taxon>
    </lineage>
</organism>
<keyword evidence="4" id="KW-1185">Reference proteome</keyword>
<dbReference type="InterPro" id="IPR026960">
    <property type="entry name" value="RVT-Znf"/>
</dbReference>
<feature type="domain" description="RNase H type-1" evidence="1">
    <location>
        <begin position="302"/>
        <end position="411"/>
    </location>
</feature>
<evidence type="ECO:0000259" key="2">
    <source>
        <dbReference type="Pfam" id="PF13966"/>
    </source>
</evidence>
<name>A0A803QFB1_CANSA</name>
<feature type="domain" description="Reverse transcriptase zinc-binding" evidence="2">
    <location>
        <begin position="146"/>
        <end position="233"/>
    </location>
</feature>
<proteinExistence type="predicted"/>
<reference evidence="3" key="1">
    <citation type="submission" date="2018-11" db="EMBL/GenBank/DDBJ databases">
        <authorList>
            <person name="Grassa J C."/>
        </authorList>
    </citation>
    <scope>NUCLEOTIDE SEQUENCE [LARGE SCALE GENOMIC DNA]</scope>
</reference>
<protein>
    <recommendedName>
        <fullName evidence="5">Reverse transcriptase zinc-binding domain-containing protein</fullName>
    </recommendedName>
</protein>
<reference evidence="3" key="2">
    <citation type="submission" date="2021-03" db="UniProtKB">
        <authorList>
            <consortium name="EnsemblPlants"/>
        </authorList>
    </citation>
    <scope>IDENTIFICATION</scope>
</reference>
<dbReference type="CDD" id="cd06222">
    <property type="entry name" value="RNase_H_like"/>
    <property type="match status" value="1"/>
</dbReference>